<evidence type="ECO:0000313" key="3">
    <source>
        <dbReference type="Proteomes" id="UP001612915"/>
    </source>
</evidence>
<dbReference type="SMART" id="SM00245">
    <property type="entry name" value="TSPc"/>
    <property type="match status" value="1"/>
</dbReference>
<dbReference type="PANTHER" id="PTHR32060:SF22">
    <property type="entry name" value="CARBOXYL-TERMINAL-PROCESSING PEPTIDASE 3, CHLOROPLASTIC"/>
    <property type="match status" value="1"/>
</dbReference>
<dbReference type="InterPro" id="IPR005151">
    <property type="entry name" value="Tail-specific_protease"/>
</dbReference>
<evidence type="ECO:0000313" key="2">
    <source>
        <dbReference type="EMBL" id="MFI7585533.1"/>
    </source>
</evidence>
<evidence type="ECO:0000259" key="1">
    <source>
        <dbReference type="SMART" id="SM00245"/>
    </source>
</evidence>
<dbReference type="CDD" id="cd06567">
    <property type="entry name" value="Peptidase_S41"/>
    <property type="match status" value="1"/>
</dbReference>
<proteinExistence type="predicted"/>
<comment type="caution">
    <text evidence="2">The sequence shown here is derived from an EMBL/GenBank/DDBJ whole genome shotgun (WGS) entry which is preliminary data.</text>
</comment>
<reference evidence="2 3" key="1">
    <citation type="submission" date="2024-10" db="EMBL/GenBank/DDBJ databases">
        <title>The Natural Products Discovery Center: Release of the First 8490 Sequenced Strains for Exploring Actinobacteria Biosynthetic Diversity.</title>
        <authorList>
            <person name="Kalkreuter E."/>
            <person name="Kautsar S.A."/>
            <person name="Yang D."/>
            <person name="Bader C.D."/>
            <person name="Teijaro C.N."/>
            <person name="Fluegel L."/>
            <person name="Davis C.M."/>
            <person name="Simpson J.R."/>
            <person name="Lauterbach L."/>
            <person name="Steele A.D."/>
            <person name="Gui C."/>
            <person name="Meng S."/>
            <person name="Li G."/>
            <person name="Viehrig K."/>
            <person name="Ye F."/>
            <person name="Su P."/>
            <person name="Kiefer A.F."/>
            <person name="Nichols A."/>
            <person name="Cepeda A.J."/>
            <person name="Yan W."/>
            <person name="Fan B."/>
            <person name="Jiang Y."/>
            <person name="Adhikari A."/>
            <person name="Zheng C.-J."/>
            <person name="Schuster L."/>
            <person name="Cowan T.M."/>
            <person name="Smanski M.J."/>
            <person name="Chevrette M.G."/>
            <person name="De Carvalho L.P.S."/>
            <person name="Shen B."/>
        </authorList>
    </citation>
    <scope>NUCLEOTIDE SEQUENCE [LARGE SCALE GENOMIC DNA]</scope>
    <source>
        <strain evidence="2 3">NPDC049639</strain>
    </source>
</reference>
<dbReference type="InterPro" id="IPR029045">
    <property type="entry name" value="ClpP/crotonase-like_dom_sf"/>
</dbReference>
<dbReference type="RefSeq" id="WP_398273570.1">
    <property type="nucleotide sequence ID" value="NZ_JBITLV010000001.1"/>
</dbReference>
<keyword evidence="3" id="KW-1185">Reference proteome</keyword>
<dbReference type="SUPFAM" id="SSF52096">
    <property type="entry name" value="ClpP/crotonase"/>
    <property type="match status" value="1"/>
</dbReference>
<accession>A0ABW8AHU3</accession>
<feature type="domain" description="Tail specific protease" evidence="1">
    <location>
        <begin position="238"/>
        <end position="482"/>
    </location>
</feature>
<dbReference type="EMBL" id="JBITLV010000001">
    <property type="protein sequence ID" value="MFI7585533.1"/>
    <property type="molecule type" value="Genomic_DNA"/>
</dbReference>
<dbReference type="PANTHER" id="PTHR32060">
    <property type="entry name" value="TAIL-SPECIFIC PROTEASE"/>
    <property type="match status" value="1"/>
</dbReference>
<dbReference type="Pfam" id="PF03572">
    <property type="entry name" value="Peptidase_S41"/>
    <property type="match status" value="1"/>
</dbReference>
<protein>
    <submittedName>
        <fullName evidence="2">S41 family peptidase</fullName>
    </submittedName>
</protein>
<organism evidence="2 3">
    <name type="scientific">Spongisporangium articulatum</name>
    <dbReference type="NCBI Taxonomy" id="3362603"/>
    <lineage>
        <taxon>Bacteria</taxon>
        <taxon>Bacillati</taxon>
        <taxon>Actinomycetota</taxon>
        <taxon>Actinomycetes</taxon>
        <taxon>Kineosporiales</taxon>
        <taxon>Kineosporiaceae</taxon>
        <taxon>Spongisporangium</taxon>
    </lineage>
</organism>
<dbReference type="Proteomes" id="UP001612915">
    <property type="component" value="Unassembled WGS sequence"/>
</dbReference>
<name>A0ABW8AHU3_9ACTN</name>
<sequence length="506" mass="54540">MTAHLPAPLRLRPDQRRDLVLATQKLLTDAYCHLPQKRARYGADPVVRLQRMLDSGDHTRRGPAAERLFVDEYLTVLHGLRDLHTGLTFTDPRRRERVAALPVYIERYGAGTRASYVITKTSGAFRDERRVARGMRVTHWNGVPIEVAVTRLAGRTRGANPAAALARALEHLTIRPLDEYLEPDEDWVTLTLDEAGDVRMEWQYLGAAALRPSRDQERAVASTALGLDHDGLANQTAKQVMFSTNTQPAGSFLKAQTRTVLRRRVGYLRIYSFLPPNLATALDEVVAALRGFADDGCTGLVVDVRNNPGGSIALAENVLGLLVPDVRRVRFSLAATPLTRALADASADLEGWRVSLASAATTGDGFSAALPITAAVEAVPVTDLPAVLITDATTYSAGDIFAAGWADNGVGPIVGAADTTGAGGANVWTVTQLLARLPEGTTDFPLPPGLDLRFAVRRALRAGPSEGLPIEDLGIAPQVVHVMQRDDVLGANEPLVRAAVRLLPRA</sequence>
<gene>
    <name evidence="2" type="ORF">ACIB24_00495</name>
</gene>
<dbReference type="Gene3D" id="3.90.226.10">
    <property type="entry name" value="2-enoyl-CoA Hydratase, Chain A, domain 1"/>
    <property type="match status" value="1"/>
</dbReference>